<dbReference type="Proteomes" id="UP000318834">
    <property type="component" value="Unassembled WGS sequence"/>
</dbReference>
<sequence length="92" mass="10445">MDSPPQKGTGSYRNFVAQRFPSQRILLKATQFCLIARASIAETKYLLRLSLDLRLLSRDKYESLFAGYNEDGKMLQALINQLSHSKSLIPNP</sequence>
<dbReference type="InterPro" id="IPR036583">
    <property type="entry name" value="23S_rRNA_IVS_sf"/>
</dbReference>
<dbReference type="EMBL" id="VBAP01000172">
    <property type="protein sequence ID" value="TMI69884.1"/>
    <property type="molecule type" value="Genomic_DNA"/>
</dbReference>
<name>A0A537IFA5_9BACT</name>
<dbReference type="InterPro" id="IPR012657">
    <property type="entry name" value="23S_rRNA-intervening_sequence"/>
</dbReference>
<gene>
    <name evidence="1" type="ORF">E6H05_14330</name>
</gene>
<dbReference type="NCBIfam" id="TIGR02436">
    <property type="entry name" value="four helix bundle protein"/>
    <property type="match status" value="1"/>
</dbReference>
<proteinExistence type="predicted"/>
<organism evidence="1 2">
    <name type="scientific">Candidatus Segetimicrobium genomatis</name>
    <dbReference type="NCBI Taxonomy" id="2569760"/>
    <lineage>
        <taxon>Bacteria</taxon>
        <taxon>Bacillati</taxon>
        <taxon>Candidatus Sysuimicrobiota</taxon>
        <taxon>Candidatus Sysuimicrobiia</taxon>
        <taxon>Candidatus Sysuimicrobiales</taxon>
        <taxon>Candidatus Segetimicrobiaceae</taxon>
        <taxon>Candidatus Segetimicrobium</taxon>
    </lineage>
</organism>
<protein>
    <submittedName>
        <fullName evidence="1">Four helix bundle protein</fullName>
    </submittedName>
</protein>
<dbReference type="SUPFAM" id="SSF158446">
    <property type="entry name" value="IVS-encoded protein-like"/>
    <property type="match status" value="1"/>
</dbReference>
<accession>A0A537IFA5</accession>
<dbReference type="AlphaFoldDB" id="A0A537IFA5"/>
<dbReference type="Gene3D" id="1.20.1440.60">
    <property type="entry name" value="23S rRNA-intervening sequence"/>
    <property type="match status" value="1"/>
</dbReference>
<comment type="caution">
    <text evidence="1">The sequence shown here is derived from an EMBL/GenBank/DDBJ whole genome shotgun (WGS) entry which is preliminary data.</text>
</comment>
<evidence type="ECO:0000313" key="1">
    <source>
        <dbReference type="EMBL" id="TMI69884.1"/>
    </source>
</evidence>
<evidence type="ECO:0000313" key="2">
    <source>
        <dbReference type="Proteomes" id="UP000318834"/>
    </source>
</evidence>
<reference evidence="1 2" key="1">
    <citation type="journal article" date="2019" name="Nat. Microbiol.">
        <title>Mediterranean grassland soil C-N compound turnover is dependent on rainfall and depth, and is mediated by genomically divergent microorganisms.</title>
        <authorList>
            <person name="Diamond S."/>
            <person name="Andeer P.F."/>
            <person name="Li Z."/>
            <person name="Crits-Christoph A."/>
            <person name="Burstein D."/>
            <person name="Anantharaman K."/>
            <person name="Lane K.R."/>
            <person name="Thomas B.C."/>
            <person name="Pan C."/>
            <person name="Northen T.R."/>
            <person name="Banfield J.F."/>
        </authorList>
    </citation>
    <scope>NUCLEOTIDE SEQUENCE [LARGE SCALE GENOMIC DNA]</scope>
    <source>
        <strain evidence="1">NP_8</strain>
    </source>
</reference>